<feature type="non-terminal residue" evidence="4">
    <location>
        <position position="1"/>
    </location>
</feature>
<comment type="similarity">
    <text evidence="1">Belongs to the OPI10 family.</text>
</comment>
<dbReference type="Pfam" id="PF21057">
    <property type="entry name" value="Hikeshi-like_C"/>
    <property type="match status" value="1"/>
</dbReference>
<comment type="caution">
    <text evidence="4">The sequence shown here is derived from an EMBL/GenBank/DDBJ whole genome shotgun (WGS) entry which is preliminary data.</text>
</comment>
<accession>A0A843VWK2</accession>
<dbReference type="PANTHER" id="PTHR12925">
    <property type="entry name" value="HIKESHI FAMILY MEMBER"/>
    <property type="match status" value="1"/>
</dbReference>
<dbReference type="GO" id="GO:0061608">
    <property type="term" value="F:nuclear import signal receptor activity"/>
    <property type="evidence" value="ECO:0007669"/>
    <property type="project" value="TreeGrafter"/>
</dbReference>
<feature type="domain" description="Hikeshi-like C-terminal" evidence="3">
    <location>
        <begin position="201"/>
        <end position="251"/>
    </location>
</feature>
<dbReference type="InterPro" id="IPR031318">
    <property type="entry name" value="OPI10"/>
</dbReference>
<evidence type="ECO:0008006" key="6">
    <source>
        <dbReference type="Google" id="ProtNLM"/>
    </source>
</evidence>
<dbReference type="GO" id="GO:0005634">
    <property type="term" value="C:nucleus"/>
    <property type="evidence" value="ECO:0007669"/>
    <property type="project" value="TreeGrafter"/>
</dbReference>
<evidence type="ECO:0000259" key="3">
    <source>
        <dbReference type="Pfam" id="PF21057"/>
    </source>
</evidence>
<dbReference type="GO" id="GO:0006606">
    <property type="term" value="P:protein import into nucleus"/>
    <property type="evidence" value="ECO:0007669"/>
    <property type="project" value="TreeGrafter"/>
</dbReference>
<dbReference type="InterPro" id="IPR048364">
    <property type="entry name" value="Hikeshi-like_C"/>
</dbReference>
<dbReference type="AlphaFoldDB" id="A0A843VWK2"/>
<evidence type="ECO:0000313" key="5">
    <source>
        <dbReference type="Proteomes" id="UP000652761"/>
    </source>
</evidence>
<organism evidence="4 5">
    <name type="scientific">Colocasia esculenta</name>
    <name type="common">Wild taro</name>
    <name type="synonym">Arum esculentum</name>
    <dbReference type="NCBI Taxonomy" id="4460"/>
    <lineage>
        <taxon>Eukaryota</taxon>
        <taxon>Viridiplantae</taxon>
        <taxon>Streptophyta</taxon>
        <taxon>Embryophyta</taxon>
        <taxon>Tracheophyta</taxon>
        <taxon>Spermatophyta</taxon>
        <taxon>Magnoliopsida</taxon>
        <taxon>Liliopsida</taxon>
        <taxon>Araceae</taxon>
        <taxon>Aroideae</taxon>
        <taxon>Colocasieae</taxon>
        <taxon>Colocasia</taxon>
    </lineage>
</organism>
<dbReference type="InterPro" id="IPR008493">
    <property type="entry name" value="Hikeshi-like_N"/>
</dbReference>
<dbReference type="GO" id="GO:0005829">
    <property type="term" value="C:cytosol"/>
    <property type="evidence" value="ECO:0007669"/>
    <property type="project" value="TreeGrafter"/>
</dbReference>
<proteinExistence type="inferred from homology"/>
<dbReference type="OrthoDB" id="10248398at2759"/>
<dbReference type="EMBL" id="NMUH01002223">
    <property type="protein sequence ID" value="MQL98677.1"/>
    <property type="molecule type" value="Genomic_DNA"/>
</dbReference>
<evidence type="ECO:0000256" key="1">
    <source>
        <dbReference type="ARBA" id="ARBA00006623"/>
    </source>
</evidence>
<dbReference type="Proteomes" id="UP000652761">
    <property type="component" value="Unassembled WGS sequence"/>
</dbReference>
<dbReference type="PANTHER" id="PTHR12925:SF0">
    <property type="entry name" value="PROTEIN HIKESHI"/>
    <property type="match status" value="1"/>
</dbReference>
<evidence type="ECO:0000259" key="2">
    <source>
        <dbReference type="Pfam" id="PF05603"/>
    </source>
</evidence>
<reference evidence="4" key="1">
    <citation type="submission" date="2017-07" db="EMBL/GenBank/DDBJ databases">
        <title>Taro Niue Genome Assembly and Annotation.</title>
        <authorList>
            <person name="Atibalentja N."/>
            <person name="Keating K."/>
            <person name="Fields C.J."/>
        </authorList>
    </citation>
    <scope>NUCLEOTIDE SEQUENCE</scope>
    <source>
        <strain evidence="4">Niue_2</strain>
        <tissue evidence="4">Leaf</tissue>
    </source>
</reference>
<gene>
    <name evidence="4" type="ORF">Taro_031395</name>
</gene>
<name>A0A843VWK2_COLES</name>
<protein>
    <recommendedName>
        <fullName evidence="6">Hikeshi-like domain-containing protein</fullName>
    </recommendedName>
</protein>
<dbReference type="Pfam" id="PF05603">
    <property type="entry name" value="Hikeshi-like_N"/>
    <property type="match status" value="1"/>
</dbReference>
<keyword evidence="5" id="KW-1185">Reference proteome</keyword>
<evidence type="ECO:0000313" key="4">
    <source>
        <dbReference type="EMBL" id="MQL98677.1"/>
    </source>
</evidence>
<feature type="domain" description="Hikeshi-like N-terminal" evidence="2">
    <location>
        <begin position="87"/>
        <end position="160"/>
    </location>
</feature>
<sequence length="255" mass="28270">RLYVQLAGGLRRDTFSAHRAVSNPAQLRCACHYRGYSPEPTRKCLFALSSIFVHHPTDPSNLRCSNDGRNMFGVVFPDRSFPMDVSSFTQIDPLHWVLDMNTFVGEAYQQVKEVCIFLLNGTALPPGKALAVYVQAHGNPYTFCGAIHTARPSAVLHLSWPDPFAAATSLGPPSARIGVSVEDLVALPPVADAGALGRAERLALRVGENLFNFMQSFCTFDGNRLIVPADILDRWFNKFQERSKRDPDYLKGFIL</sequence>